<feature type="transmembrane region" description="Helical" evidence="1">
    <location>
        <begin position="317"/>
        <end position="337"/>
    </location>
</feature>
<dbReference type="InterPro" id="IPR018650">
    <property type="entry name" value="STSV1_Orf64"/>
</dbReference>
<feature type="transmembrane region" description="Helical" evidence="1">
    <location>
        <begin position="7"/>
        <end position="25"/>
    </location>
</feature>
<protein>
    <submittedName>
        <fullName evidence="2">Membrane protein</fullName>
    </submittedName>
</protein>
<feature type="transmembrane region" description="Helical" evidence="1">
    <location>
        <begin position="406"/>
        <end position="424"/>
    </location>
</feature>
<feature type="transmembrane region" description="Helical" evidence="1">
    <location>
        <begin position="45"/>
        <end position="62"/>
    </location>
</feature>
<dbReference type="Proteomes" id="UP000027600">
    <property type="component" value="Chromosome I"/>
</dbReference>
<feature type="transmembrane region" description="Helical" evidence="1">
    <location>
        <begin position="457"/>
        <end position="474"/>
    </location>
</feature>
<name>A0ABP1WHQ0_9FIRM</name>
<feature type="transmembrane region" description="Helical" evidence="1">
    <location>
        <begin position="289"/>
        <end position="311"/>
    </location>
</feature>
<sequence length="571" mass="65085">MFSNKQNLLSCILCGYILGCLYTMLISDADPISKYYVSNISLLQLVIPTIAFSATLCLITVFKRVNLNLLLTGLIFAYSLISIWKMTNTTAYFGFACIAVLAIIIFRFADIKETEILKCRKTEIISVLLFTVISVTILMIGTVCKLKSYESSCFDMGIFLQMFEYMSKTCKQYTTVERNVLMSHFNVHFSPCWYLLLPIYMIFRNSVVLVILQVLIIASGVLPLIKICRLYKLGRTDTVLCSIIYLFYPAFCSSQFFDIHENMFLPAFILWLYYFMCKKNHIGEVAACLLILSVKEDAGVYIICLGLYSLFSKKKKTSGLLITIIGILGFIGTNLYINIFGEGVKVNRYDIYLAENDSGLIAVILNVIKNPAYFVSNLITVDKLLFLLLMTVPFIFVCFKINKASDLFLLVPLIIVNLSTDYTYQYNVDYQYVFGSGAMLFCAFVKEVSTLKQKRKVLLISAMSAVILFSVTVSDKIQLYTERYENTALITQTNEFIDTIDKTVCIYADTYIIPSLYKFDNVYLLDNADVSKAEIILLDNRKNDYQGKLEKYKKTFSICEVHGMVTVLLNY</sequence>
<proteinExistence type="predicted"/>
<evidence type="ECO:0000313" key="2">
    <source>
        <dbReference type="EMBL" id="CCO04308.1"/>
    </source>
</evidence>
<feature type="transmembrane region" description="Helical" evidence="1">
    <location>
        <begin position="430"/>
        <end position="445"/>
    </location>
</feature>
<dbReference type="RefSeq" id="WP_038670866.1">
    <property type="nucleotide sequence ID" value="NZ_DAWALU010000047.1"/>
</dbReference>
<evidence type="ECO:0000313" key="3">
    <source>
        <dbReference type="Proteomes" id="UP000027600"/>
    </source>
</evidence>
<reference evidence="2 3" key="1">
    <citation type="journal article" date="2014" name="Int. J. Syst. Evol. Microbiol.">
        <title>Complete genome of a new Firmicutes species belonging to the dominant human colonic microbiota ('Ruminococcus bicirculans') reveals two chromosomes and a selective capacity to utilize plant glucans.</title>
        <authorList>
            <consortium name="NISC Comparative Sequencing Program"/>
            <person name="Wegmann U."/>
            <person name="Louis P."/>
            <person name="Goesmann A."/>
            <person name="Henrissat B."/>
            <person name="Duncan S.H."/>
            <person name="Flint H.J."/>
        </authorList>
    </citation>
    <scope>NUCLEOTIDE SEQUENCE [LARGE SCALE GENOMIC DNA]</scope>
    <source>
        <strain evidence="2 3">80/3</strain>
    </source>
</reference>
<feature type="transmembrane region" description="Helical" evidence="1">
    <location>
        <begin position="122"/>
        <end position="141"/>
    </location>
</feature>
<feature type="transmembrane region" description="Helical" evidence="1">
    <location>
        <begin position="92"/>
        <end position="110"/>
    </location>
</feature>
<accession>A0ABP1WHQ0</accession>
<organism evidence="2 3">
    <name type="scientific">Ruminococcus bicirculans</name>
    <name type="common">ex Wegman et al. 2014</name>
    <dbReference type="NCBI Taxonomy" id="1160721"/>
    <lineage>
        <taxon>Bacteria</taxon>
        <taxon>Bacillati</taxon>
        <taxon>Bacillota</taxon>
        <taxon>Clostridia</taxon>
        <taxon>Eubacteriales</taxon>
        <taxon>Oscillospiraceae</taxon>
        <taxon>Ruminococcus</taxon>
    </lineage>
</organism>
<keyword evidence="1" id="KW-0472">Membrane</keyword>
<feature type="transmembrane region" description="Helical" evidence="1">
    <location>
        <begin position="69"/>
        <end position="86"/>
    </location>
</feature>
<keyword evidence="1" id="KW-1133">Transmembrane helix</keyword>
<evidence type="ECO:0000256" key="1">
    <source>
        <dbReference type="SAM" id="Phobius"/>
    </source>
</evidence>
<dbReference type="EMBL" id="HF545616">
    <property type="protein sequence ID" value="CCO04308.1"/>
    <property type="molecule type" value="Genomic_DNA"/>
</dbReference>
<dbReference type="Pfam" id="PF09852">
    <property type="entry name" value="DUF2079"/>
    <property type="match status" value="1"/>
</dbReference>
<gene>
    <name evidence="2" type="ORF">RBI_I00584</name>
</gene>
<keyword evidence="3" id="KW-1185">Reference proteome</keyword>
<feature type="transmembrane region" description="Helical" evidence="1">
    <location>
        <begin position="374"/>
        <end position="399"/>
    </location>
</feature>
<feature type="transmembrane region" description="Helical" evidence="1">
    <location>
        <begin position="202"/>
        <end position="225"/>
    </location>
</feature>
<keyword evidence="1" id="KW-0812">Transmembrane</keyword>
<feature type="transmembrane region" description="Helical" evidence="1">
    <location>
        <begin position="237"/>
        <end position="256"/>
    </location>
</feature>